<evidence type="ECO:0000259" key="7">
    <source>
        <dbReference type="Pfam" id="PF03962"/>
    </source>
</evidence>
<dbReference type="OrthoDB" id="9978204at2759"/>
<evidence type="ECO:0000256" key="6">
    <source>
        <dbReference type="SAM" id="Coils"/>
    </source>
</evidence>
<name>A0A507R3S5_MONPU</name>
<evidence type="ECO:0000313" key="8">
    <source>
        <dbReference type="EMBL" id="TQB76200.1"/>
    </source>
</evidence>
<accession>A0A507R3S5</accession>
<evidence type="ECO:0000256" key="3">
    <source>
        <dbReference type="ARBA" id="ARBA00023054"/>
    </source>
</evidence>
<keyword evidence="3 6" id="KW-0175">Coiled coil</keyword>
<dbReference type="Proteomes" id="UP000319663">
    <property type="component" value="Unassembled WGS sequence"/>
</dbReference>
<keyword evidence="9" id="KW-1185">Reference proteome</keyword>
<organism evidence="8 9">
    <name type="scientific">Monascus purpureus</name>
    <name type="common">Red mold</name>
    <name type="synonym">Monascus anka</name>
    <dbReference type="NCBI Taxonomy" id="5098"/>
    <lineage>
        <taxon>Eukaryota</taxon>
        <taxon>Fungi</taxon>
        <taxon>Dikarya</taxon>
        <taxon>Ascomycota</taxon>
        <taxon>Pezizomycotina</taxon>
        <taxon>Eurotiomycetes</taxon>
        <taxon>Eurotiomycetidae</taxon>
        <taxon>Eurotiales</taxon>
        <taxon>Aspergillaceae</taxon>
        <taxon>Monascus</taxon>
    </lineage>
</organism>
<evidence type="ECO:0000256" key="1">
    <source>
        <dbReference type="ARBA" id="ARBA00004123"/>
    </source>
</evidence>
<keyword evidence="4 5" id="KW-0539">Nucleus</keyword>
<dbReference type="GO" id="GO:0003690">
    <property type="term" value="F:double-stranded DNA binding"/>
    <property type="evidence" value="ECO:0007669"/>
    <property type="project" value="InterPro"/>
</dbReference>
<sequence length="225" mass="26025">MAPKLSKSEKQDLILSYLRSSRTCHTLKDLEKVLPSVASINGIQVKEYIQALTDEGHLRVEKIGSGNWYWCFGSEEKKERETKLSQLQEEVDKARKSCEEAELVLATERRKRDKEQEQDEAEGKEREALCARKMELEMQLRQLRAEKAEWVDSSSSGPGGVAKKKEEVDIWKREALMWTDNIYILEEYLRKLAGGDRELVECMKRECYGDEYVEGEGLRELEADA</sequence>
<comment type="similarity">
    <text evidence="2 5">Belongs to the MND1 family.</text>
</comment>
<evidence type="ECO:0000256" key="4">
    <source>
        <dbReference type="ARBA" id="ARBA00023242"/>
    </source>
</evidence>
<evidence type="ECO:0000256" key="2">
    <source>
        <dbReference type="ARBA" id="ARBA00005981"/>
    </source>
</evidence>
<feature type="coiled-coil region" evidence="6">
    <location>
        <begin position="77"/>
        <end position="153"/>
    </location>
</feature>
<dbReference type="Pfam" id="PF03962">
    <property type="entry name" value="Mnd1"/>
    <property type="match status" value="1"/>
</dbReference>
<evidence type="ECO:0000256" key="5">
    <source>
        <dbReference type="PIRNR" id="PIRNR026991"/>
    </source>
</evidence>
<comment type="caution">
    <text evidence="8">The sequence shown here is derived from an EMBL/GenBank/DDBJ whole genome shotgun (WGS) entry which is preliminary data.</text>
</comment>
<dbReference type="InterPro" id="IPR005647">
    <property type="entry name" value="Mnd1"/>
</dbReference>
<dbReference type="AlphaFoldDB" id="A0A507R3S5"/>
<dbReference type="GO" id="GO:0007131">
    <property type="term" value="P:reciprocal meiotic recombination"/>
    <property type="evidence" value="ECO:0007669"/>
    <property type="project" value="InterPro"/>
</dbReference>
<dbReference type="InterPro" id="IPR040453">
    <property type="entry name" value="Mnd1_HTH"/>
</dbReference>
<dbReference type="PIRSF" id="PIRSF026991">
    <property type="entry name" value="Mnd1"/>
    <property type="match status" value="1"/>
</dbReference>
<protein>
    <recommendedName>
        <fullName evidence="5">Meiotic nuclear division protein 1</fullName>
    </recommendedName>
</protein>
<proteinExistence type="inferred from homology"/>
<feature type="domain" description="Mnd1 HTH" evidence="7">
    <location>
        <begin position="14"/>
        <end position="72"/>
    </location>
</feature>
<evidence type="ECO:0000313" key="9">
    <source>
        <dbReference type="Proteomes" id="UP000319663"/>
    </source>
</evidence>
<dbReference type="GO" id="GO:0005634">
    <property type="term" value="C:nucleus"/>
    <property type="evidence" value="ECO:0007669"/>
    <property type="project" value="UniProtKB-SubCell"/>
</dbReference>
<dbReference type="STRING" id="5098.A0A507R3S5"/>
<gene>
    <name evidence="8" type="ORF">MPDQ_000506</name>
</gene>
<comment type="subcellular location">
    <subcellularLocation>
        <location evidence="1 5">Nucleus</location>
    </subcellularLocation>
</comment>
<reference evidence="8 9" key="1">
    <citation type="submission" date="2019-06" db="EMBL/GenBank/DDBJ databases">
        <title>Wine fermentation using esterase from Monascus purpureus.</title>
        <authorList>
            <person name="Geng C."/>
            <person name="Zhang Y."/>
        </authorList>
    </citation>
    <scope>NUCLEOTIDE SEQUENCE [LARGE SCALE GENOMIC DNA]</scope>
    <source>
        <strain evidence="8">HQ1</strain>
    </source>
</reference>
<dbReference type="EMBL" id="VIFY01000011">
    <property type="protein sequence ID" value="TQB76200.1"/>
    <property type="molecule type" value="Genomic_DNA"/>
</dbReference>
<comment type="function">
    <text evidence="5">Required for proper homologous chromosome pairing and efficient cross-over and intragenic recombination during meiosis.</text>
</comment>